<dbReference type="OrthoDB" id="386501at2759"/>
<protein>
    <recommendedName>
        <fullName evidence="2">Plasmodium RESA N-terminal domain-containing protein</fullName>
    </recommendedName>
</protein>
<keyword evidence="1" id="KW-1133">Transmembrane helix</keyword>
<dbReference type="Gene3D" id="6.10.280.180">
    <property type="entry name" value="Plasmodium RESA, N-terminal helical domain"/>
    <property type="match status" value="1"/>
</dbReference>
<dbReference type="Pfam" id="PF09687">
    <property type="entry name" value="PRESAN"/>
    <property type="match status" value="1"/>
</dbReference>
<accession>A0A0J9SG28</accession>
<dbReference type="InterPro" id="IPR019111">
    <property type="entry name" value="PRESA_N"/>
</dbReference>
<feature type="transmembrane region" description="Helical" evidence="1">
    <location>
        <begin position="6"/>
        <end position="27"/>
    </location>
</feature>
<dbReference type="Proteomes" id="UP000053562">
    <property type="component" value="Unassembled WGS sequence"/>
</dbReference>
<name>A0A0J9SG28_PLAVI</name>
<dbReference type="AlphaFoldDB" id="A0A0J9SG28"/>
<proteinExistence type="predicted"/>
<sequence length="317" mass="36654">MLQVNYFWRVNVSKVISLFFLPLWIALLKTNFVLYERATLKAGVGPPPRELSTLSEIVQHYYPEAQLKGGSKANKREVAAIVQEMKSLEKSRSTLKRKVSGKKIIMHSFNLYTQFLTKIRKKMMNNLSDQLSQLASQNRMPEKDKKKLWEECQTAIDKEFEYVKNSYAMVGDIYAKAELILGIGYSDLLSRYLKVWKSVLYSSEKKWSEALVERTKKAYPCQLNILNKDRIKYLHRNAAITPRQHAGQFTKSKLAVLLRRLLSIWENVKSSTNEQLLCGIVTSLCSPFVETNYIKRGVNIFARGEKVFSQPHHLHSL</sequence>
<evidence type="ECO:0000313" key="3">
    <source>
        <dbReference type="EMBL" id="KMZ81909.1"/>
    </source>
</evidence>
<feature type="domain" description="Plasmodium RESA N-terminal" evidence="2">
    <location>
        <begin position="89"/>
        <end position="207"/>
    </location>
</feature>
<reference evidence="3 4" key="1">
    <citation type="submission" date="2011-08" db="EMBL/GenBank/DDBJ databases">
        <title>The Genome Sequence of Plasmodium vivax India VII.</title>
        <authorList>
            <consortium name="The Broad Institute Genome Sequencing Platform"/>
            <consortium name="The Broad Institute Genome Sequencing Center for Infectious Disease"/>
            <person name="Neafsey D."/>
            <person name="Carlton J."/>
            <person name="Barnwell J."/>
            <person name="Collins W."/>
            <person name="Escalante A."/>
            <person name="Mullikin J."/>
            <person name="Saul A."/>
            <person name="Guigo R."/>
            <person name="Camara F."/>
            <person name="Young S.K."/>
            <person name="Zeng Q."/>
            <person name="Gargeya S."/>
            <person name="Fitzgerald M."/>
            <person name="Haas B."/>
            <person name="Abouelleil A."/>
            <person name="Alvarado L."/>
            <person name="Arachchi H.M."/>
            <person name="Berlin A."/>
            <person name="Brown A."/>
            <person name="Chapman S.B."/>
            <person name="Chen Z."/>
            <person name="Dunbar C."/>
            <person name="Freedman E."/>
            <person name="Gearin G."/>
            <person name="Gellesch M."/>
            <person name="Goldberg J."/>
            <person name="Griggs A."/>
            <person name="Gujja S."/>
            <person name="Heiman D."/>
            <person name="Howarth C."/>
            <person name="Larson L."/>
            <person name="Lui A."/>
            <person name="MacDonald P.J.P."/>
            <person name="Montmayeur A."/>
            <person name="Murphy C."/>
            <person name="Neiman D."/>
            <person name="Pearson M."/>
            <person name="Priest M."/>
            <person name="Roberts A."/>
            <person name="Saif S."/>
            <person name="Shea T."/>
            <person name="Shenoy N."/>
            <person name="Sisk P."/>
            <person name="Stolte C."/>
            <person name="Sykes S."/>
            <person name="Wortman J."/>
            <person name="Nusbaum C."/>
            <person name="Birren B."/>
        </authorList>
    </citation>
    <scope>NUCLEOTIDE SEQUENCE [LARGE SCALE GENOMIC DNA]</scope>
    <source>
        <strain evidence="3 4">India VII</strain>
    </source>
</reference>
<dbReference type="EMBL" id="KQ234222">
    <property type="protein sequence ID" value="KMZ81909.1"/>
    <property type="molecule type" value="Genomic_DNA"/>
</dbReference>
<evidence type="ECO:0000256" key="1">
    <source>
        <dbReference type="SAM" id="Phobius"/>
    </source>
</evidence>
<gene>
    <name evidence="3" type="ORF">PVIIG_02958</name>
</gene>
<evidence type="ECO:0000313" key="4">
    <source>
        <dbReference type="Proteomes" id="UP000053562"/>
    </source>
</evidence>
<organism evidence="3 4">
    <name type="scientific">Plasmodium vivax India VII</name>
    <dbReference type="NCBI Taxonomy" id="1077284"/>
    <lineage>
        <taxon>Eukaryota</taxon>
        <taxon>Sar</taxon>
        <taxon>Alveolata</taxon>
        <taxon>Apicomplexa</taxon>
        <taxon>Aconoidasida</taxon>
        <taxon>Haemosporida</taxon>
        <taxon>Plasmodiidae</taxon>
        <taxon>Plasmodium</taxon>
        <taxon>Plasmodium (Plasmodium)</taxon>
    </lineage>
</organism>
<dbReference type="InterPro" id="IPR044885">
    <property type="entry name" value="PRESA_N_sf"/>
</dbReference>
<keyword evidence="1" id="KW-0812">Transmembrane</keyword>
<keyword evidence="1" id="KW-0472">Membrane</keyword>
<evidence type="ECO:0000259" key="2">
    <source>
        <dbReference type="Pfam" id="PF09687"/>
    </source>
</evidence>